<dbReference type="Gene3D" id="3.30.1240.10">
    <property type="match status" value="1"/>
</dbReference>
<accession>A0A9D2PLN3</accession>
<proteinExistence type="predicted"/>
<dbReference type="GO" id="GO:0005829">
    <property type="term" value="C:cytosol"/>
    <property type="evidence" value="ECO:0007669"/>
    <property type="project" value="TreeGrafter"/>
</dbReference>
<dbReference type="EMBL" id="DWVZ01000090">
    <property type="protein sequence ID" value="HJC63337.1"/>
    <property type="molecule type" value="Genomic_DNA"/>
</dbReference>
<sequence length="271" mass="30926">MQKILFCDIDRTLIFDNHLHSLKDLESLREFHQSGNLLVYCTARNKAEADSVIRQFSLPYDYLILNNGSRIEDAYGTELFSRTIPGAAGMEILRLCRNFAGVCVYFYDPKRKRNCSLCNGWSDGEKGNSGKEEQERFWTEAKGIEAFDMIGIRTFGTEREIPRLVRIGSEIRYQCREEVQVTLNTLSLAVTAKDQTKGSAMEKLLTMLGKQQEVYCIGDSANDVSMFGLADTAYTFYDAAQWVKDPADEMVAYVYEAIDRILTRSVRTRTM</sequence>
<gene>
    <name evidence="1" type="ORF">H9753_06945</name>
</gene>
<organism evidence="1 2">
    <name type="scientific">Candidatus Blautia merdavium</name>
    <dbReference type="NCBI Taxonomy" id="2838494"/>
    <lineage>
        <taxon>Bacteria</taxon>
        <taxon>Bacillati</taxon>
        <taxon>Bacillota</taxon>
        <taxon>Clostridia</taxon>
        <taxon>Lachnospirales</taxon>
        <taxon>Lachnospiraceae</taxon>
        <taxon>Blautia</taxon>
    </lineage>
</organism>
<protein>
    <submittedName>
        <fullName evidence="1">Cof-type HAD-IIB family hydrolase</fullName>
    </submittedName>
</protein>
<reference evidence="1" key="1">
    <citation type="journal article" date="2021" name="PeerJ">
        <title>Extensive microbial diversity within the chicken gut microbiome revealed by metagenomics and culture.</title>
        <authorList>
            <person name="Gilroy R."/>
            <person name="Ravi A."/>
            <person name="Getino M."/>
            <person name="Pursley I."/>
            <person name="Horton D.L."/>
            <person name="Alikhan N.F."/>
            <person name="Baker D."/>
            <person name="Gharbi K."/>
            <person name="Hall N."/>
            <person name="Watson M."/>
            <person name="Adriaenssens E.M."/>
            <person name="Foster-Nyarko E."/>
            <person name="Jarju S."/>
            <person name="Secka A."/>
            <person name="Antonio M."/>
            <person name="Oren A."/>
            <person name="Chaudhuri R.R."/>
            <person name="La Ragione R."/>
            <person name="Hildebrand F."/>
            <person name="Pallen M.J."/>
        </authorList>
    </citation>
    <scope>NUCLEOTIDE SEQUENCE</scope>
    <source>
        <strain evidence="1">ChiBcec2-3848</strain>
    </source>
</reference>
<dbReference type="GO" id="GO:0016791">
    <property type="term" value="F:phosphatase activity"/>
    <property type="evidence" value="ECO:0007669"/>
    <property type="project" value="TreeGrafter"/>
</dbReference>
<dbReference type="SUPFAM" id="SSF56784">
    <property type="entry name" value="HAD-like"/>
    <property type="match status" value="1"/>
</dbReference>
<dbReference type="InterPro" id="IPR023214">
    <property type="entry name" value="HAD_sf"/>
</dbReference>
<reference evidence="1" key="2">
    <citation type="submission" date="2021-04" db="EMBL/GenBank/DDBJ databases">
        <authorList>
            <person name="Gilroy R."/>
        </authorList>
    </citation>
    <scope>NUCLEOTIDE SEQUENCE</scope>
    <source>
        <strain evidence="1">ChiBcec2-3848</strain>
    </source>
</reference>
<dbReference type="GO" id="GO:0000287">
    <property type="term" value="F:magnesium ion binding"/>
    <property type="evidence" value="ECO:0007669"/>
    <property type="project" value="TreeGrafter"/>
</dbReference>
<dbReference type="AlphaFoldDB" id="A0A9D2PLN3"/>
<comment type="caution">
    <text evidence="1">The sequence shown here is derived from an EMBL/GenBank/DDBJ whole genome shotgun (WGS) entry which is preliminary data.</text>
</comment>
<keyword evidence="1" id="KW-0378">Hydrolase</keyword>
<dbReference type="InterPro" id="IPR036412">
    <property type="entry name" value="HAD-like_sf"/>
</dbReference>
<dbReference type="Proteomes" id="UP000823886">
    <property type="component" value="Unassembled WGS sequence"/>
</dbReference>
<dbReference type="Gene3D" id="3.40.50.1000">
    <property type="entry name" value="HAD superfamily/HAD-like"/>
    <property type="match status" value="1"/>
</dbReference>
<dbReference type="PANTHER" id="PTHR10000:SF8">
    <property type="entry name" value="HAD SUPERFAMILY HYDROLASE-LIKE, TYPE 3"/>
    <property type="match status" value="1"/>
</dbReference>
<evidence type="ECO:0000313" key="1">
    <source>
        <dbReference type="EMBL" id="HJC63337.1"/>
    </source>
</evidence>
<dbReference type="Pfam" id="PF08282">
    <property type="entry name" value="Hydrolase_3"/>
    <property type="match status" value="1"/>
</dbReference>
<evidence type="ECO:0000313" key="2">
    <source>
        <dbReference type="Proteomes" id="UP000823886"/>
    </source>
</evidence>
<dbReference type="PANTHER" id="PTHR10000">
    <property type="entry name" value="PHOSPHOSERINE PHOSPHATASE"/>
    <property type="match status" value="1"/>
</dbReference>
<name>A0A9D2PLN3_9FIRM</name>